<reference evidence="4" key="1">
    <citation type="journal article" date="2023" name="Plant J.">
        <title>Genome sequences and population genomics provide insights into the demographic history, inbreeding, and mutation load of two 'living fossil' tree species of Dipteronia.</title>
        <authorList>
            <person name="Feng Y."/>
            <person name="Comes H.P."/>
            <person name="Chen J."/>
            <person name="Zhu S."/>
            <person name="Lu R."/>
            <person name="Zhang X."/>
            <person name="Li P."/>
            <person name="Qiu J."/>
            <person name="Olsen K.M."/>
            <person name="Qiu Y."/>
        </authorList>
    </citation>
    <scope>NUCLEOTIDE SEQUENCE</scope>
    <source>
        <strain evidence="4">KIB01</strain>
    </source>
</reference>
<sequence>MESLSMDRIYDYMFHLISEYSKLLDFKPSPPSSALEVCSDSLLCLADPKSKQFLERSTTSASPTPPCKLQNTDGNLIRNWMQQKKKAINDVETMKAQKQPAG</sequence>
<evidence type="ECO:0000259" key="3">
    <source>
        <dbReference type="Pfam" id="PF05686"/>
    </source>
</evidence>
<dbReference type="Proteomes" id="UP001280121">
    <property type="component" value="Unassembled WGS sequence"/>
</dbReference>
<dbReference type="PANTHER" id="PTHR12203:SF35">
    <property type="entry name" value="PROTEIN O-GLUCOSYLTRANSFERASE 1"/>
    <property type="match status" value="1"/>
</dbReference>
<protein>
    <recommendedName>
        <fullName evidence="3">Glycosyl transferase CAP10 domain-containing protein</fullName>
    </recommendedName>
</protein>
<evidence type="ECO:0000256" key="2">
    <source>
        <dbReference type="ARBA" id="ARBA00022679"/>
    </source>
</evidence>
<feature type="domain" description="Glycosyl transferase CAP10" evidence="3">
    <location>
        <begin position="2"/>
        <end position="94"/>
    </location>
</feature>
<dbReference type="InterPro" id="IPR051091">
    <property type="entry name" value="O-Glucosyltr/Glycosyltrsf_90"/>
</dbReference>
<comment type="similarity">
    <text evidence="1">Belongs to the glycosyltransferase 90 family.</text>
</comment>
<gene>
    <name evidence="4" type="ORF">Ddye_022802</name>
</gene>
<dbReference type="PANTHER" id="PTHR12203">
    <property type="entry name" value="KDEL LYS-ASP-GLU-LEU CONTAINING - RELATED"/>
    <property type="match status" value="1"/>
</dbReference>
<keyword evidence="2" id="KW-0808">Transferase</keyword>
<evidence type="ECO:0000313" key="4">
    <source>
        <dbReference type="EMBL" id="KAK2641039.1"/>
    </source>
</evidence>
<evidence type="ECO:0000256" key="1">
    <source>
        <dbReference type="ARBA" id="ARBA00010118"/>
    </source>
</evidence>
<dbReference type="EMBL" id="JANJYI010000007">
    <property type="protein sequence ID" value="KAK2641039.1"/>
    <property type="molecule type" value="Genomic_DNA"/>
</dbReference>
<dbReference type="InterPro" id="IPR006598">
    <property type="entry name" value="CAP10"/>
</dbReference>
<dbReference type="GO" id="GO:0016740">
    <property type="term" value="F:transferase activity"/>
    <property type="evidence" value="ECO:0007669"/>
    <property type="project" value="UniProtKB-KW"/>
</dbReference>
<evidence type="ECO:0000313" key="5">
    <source>
        <dbReference type="Proteomes" id="UP001280121"/>
    </source>
</evidence>
<comment type="caution">
    <text evidence="4">The sequence shown here is derived from an EMBL/GenBank/DDBJ whole genome shotgun (WGS) entry which is preliminary data.</text>
</comment>
<keyword evidence="5" id="KW-1185">Reference proteome</keyword>
<name>A0AAD9WRI6_9ROSI</name>
<organism evidence="4 5">
    <name type="scientific">Dipteronia dyeriana</name>
    <dbReference type="NCBI Taxonomy" id="168575"/>
    <lineage>
        <taxon>Eukaryota</taxon>
        <taxon>Viridiplantae</taxon>
        <taxon>Streptophyta</taxon>
        <taxon>Embryophyta</taxon>
        <taxon>Tracheophyta</taxon>
        <taxon>Spermatophyta</taxon>
        <taxon>Magnoliopsida</taxon>
        <taxon>eudicotyledons</taxon>
        <taxon>Gunneridae</taxon>
        <taxon>Pentapetalae</taxon>
        <taxon>rosids</taxon>
        <taxon>malvids</taxon>
        <taxon>Sapindales</taxon>
        <taxon>Sapindaceae</taxon>
        <taxon>Hippocastanoideae</taxon>
        <taxon>Acereae</taxon>
        <taxon>Dipteronia</taxon>
    </lineage>
</organism>
<dbReference type="Pfam" id="PF05686">
    <property type="entry name" value="Glyco_transf_90"/>
    <property type="match status" value="1"/>
</dbReference>
<proteinExistence type="inferred from homology"/>
<dbReference type="AlphaFoldDB" id="A0AAD9WRI6"/>
<accession>A0AAD9WRI6</accession>